<dbReference type="CDD" id="cd05399">
    <property type="entry name" value="NT_Rel-Spo_like"/>
    <property type="match status" value="1"/>
</dbReference>
<accession>A0A1H9E7B8</accession>
<dbReference type="Gene3D" id="3.30.460.10">
    <property type="entry name" value="Beta Polymerase, domain 2"/>
    <property type="match status" value="1"/>
</dbReference>
<dbReference type="GO" id="GO:0016301">
    <property type="term" value="F:kinase activity"/>
    <property type="evidence" value="ECO:0007669"/>
    <property type="project" value="UniProtKB-KW"/>
</dbReference>
<evidence type="ECO:0000313" key="2">
    <source>
        <dbReference type="EMBL" id="SEQ21492.1"/>
    </source>
</evidence>
<evidence type="ECO:0000259" key="1">
    <source>
        <dbReference type="SMART" id="SM00954"/>
    </source>
</evidence>
<organism evidence="2 3">
    <name type="scientific">Treponema bryantii</name>
    <dbReference type="NCBI Taxonomy" id="163"/>
    <lineage>
        <taxon>Bacteria</taxon>
        <taxon>Pseudomonadati</taxon>
        <taxon>Spirochaetota</taxon>
        <taxon>Spirochaetia</taxon>
        <taxon>Spirochaetales</taxon>
        <taxon>Treponemataceae</taxon>
        <taxon>Treponema</taxon>
    </lineage>
</organism>
<keyword evidence="2" id="KW-0418">Kinase</keyword>
<dbReference type="InterPro" id="IPR052366">
    <property type="entry name" value="GTP_Pyrophosphokinase"/>
</dbReference>
<dbReference type="InterPro" id="IPR043519">
    <property type="entry name" value="NT_sf"/>
</dbReference>
<dbReference type="SMART" id="SM00954">
    <property type="entry name" value="RelA_SpoT"/>
    <property type="match status" value="1"/>
</dbReference>
<dbReference type="eggNOG" id="COG2357">
    <property type="taxonomic scope" value="Bacteria"/>
</dbReference>
<dbReference type="OrthoDB" id="9789634at2"/>
<dbReference type="RefSeq" id="WP_074642069.1">
    <property type="nucleotide sequence ID" value="NZ_FOFU01000003.1"/>
</dbReference>
<dbReference type="PANTHER" id="PTHR47837">
    <property type="entry name" value="GTP PYROPHOSPHOKINASE YJBM"/>
    <property type="match status" value="1"/>
</dbReference>
<dbReference type="PANTHER" id="PTHR47837:SF2">
    <property type="entry name" value="GTP PYROPHOSPHOKINASE YWAC"/>
    <property type="match status" value="1"/>
</dbReference>
<dbReference type="Proteomes" id="UP000182360">
    <property type="component" value="Unassembled WGS sequence"/>
</dbReference>
<dbReference type="SUPFAM" id="SSF81301">
    <property type="entry name" value="Nucleotidyltransferase"/>
    <property type="match status" value="1"/>
</dbReference>
<evidence type="ECO:0000313" key="3">
    <source>
        <dbReference type="Proteomes" id="UP000182360"/>
    </source>
</evidence>
<name>A0A1H9E7B8_9SPIR</name>
<proteinExistence type="predicted"/>
<gene>
    <name evidence="2" type="ORF">SAMN04487977_10346</name>
</gene>
<feature type="domain" description="RelA/SpoT" evidence="1">
    <location>
        <begin position="77"/>
        <end position="200"/>
    </location>
</feature>
<dbReference type="Pfam" id="PF04607">
    <property type="entry name" value="RelA_SpoT"/>
    <property type="match status" value="1"/>
</dbReference>
<keyword evidence="2" id="KW-0808">Transferase</keyword>
<keyword evidence="3" id="KW-1185">Reference proteome</keyword>
<dbReference type="STRING" id="163.SAMN04487775_10545"/>
<dbReference type="GO" id="GO:0015969">
    <property type="term" value="P:guanosine tetraphosphate metabolic process"/>
    <property type="evidence" value="ECO:0007669"/>
    <property type="project" value="InterPro"/>
</dbReference>
<dbReference type="AlphaFoldDB" id="A0A1H9E7B8"/>
<reference evidence="2 3" key="1">
    <citation type="submission" date="2016-10" db="EMBL/GenBank/DDBJ databases">
        <authorList>
            <person name="de Groot N.N."/>
        </authorList>
    </citation>
    <scope>NUCLEOTIDE SEQUENCE [LARGE SCALE GENOMIC DNA]</scope>
    <source>
        <strain evidence="2 3">B25</strain>
    </source>
</reference>
<dbReference type="Gene3D" id="1.10.287.860">
    <property type="entry name" value="Nucleotidyltransferase"/>
    <property type="match status" value="1"/>
</dbReference>
<sequence>MSDEILEETIIDEATALPPSLMNNMAVSGDFYKIAFQFQQIMMIYESAIKQIETKLDILNKESSVNRTRNPISTVKSRLKSPESIAKKLEKKGFDISFDSMMKNLNDIAGVRVICPYISDIYTVRDMLLKQPDLKLIVQNDYIENPKESGYRSLHLVMEIPVYLSKTEHHVRVEIQLRTIAMDFWASLEHQLHYKNDAEVPDSIRRELFRVAETIAMTDREMEEIAIELQALD</sequence>
<protein>
    <submittedName>
        <fullName evidence="2">Putative GTP pyrophosphokinase</fullName>
    </submittedName>
</protein>
<dbReference type="EMBL" id="FOFU01000003">
    <property type="protein sequence ID" value="SEQ21492.1"/>
    <property type="molecule type" value="Genomic_DNA"/>
</dbReference>
<dbReference type="InterPro" id="IPR007685">
    <property type="entry name" value="RelA_SpoT"/>
</dbReference>